<evidence type="ECO:0000256" key="3">
    <source>
        <dbReference type="ARBA" id="ARBA00023002"/>
    </source>
</evidence>
<dbReference type="InterPro" id="IPR002372">
    <property type="entry name" value="PQQ_rpt_dom"/>
</dbReference>
<feature type="domain" description="Pyrrolo-quinoline quinone repeat" evidence="4">
    <location>
        <begin position="334"/>
        <end position="543"/>
    </location>
</feature>
<evidence type="ECO:0000256" key="2">
    <source>
        <dbReference type="ARBA" id="ARBA00008156"/>
    </source>
</evidence>
<sequence length="584" mass="64080">MFMLVYDHREQMFSKQEIVFLHKWQVSWMKKTTHLVVMIICFMTIWCSGSCHNISNFTSCDAKGQWPNQGGGLLNTRHALSKNINSSTISKLALKWQFNAGFDVFVTPSVSNDGIIYFPTFNGNFYALDAKTGNVLWARNLTSFISDELLIQFPNIHSVIPFARIFSRMTPVITKHSVLVGIYGPAVLLSLNRYTGNLIWSSLLDTHPWAVLTMSGTVHKSSYFLGVSSLEEENPNLTTCCYFQGKMLKIDVKTGSIQWKTLMLPDNHGKTNLYAGAALWGSSPSIDTKRNLVFIATGNLYSAPPSVQKCEEQQQNKTDRDYPDPCIKPEDHSESILALDLDNGNIVWSHHLGAYDTWVLVCAQPSIPKNPNCPAIVGPDADFGEAPMMLTIQNIKANSNTPYWQDIVVTGQKNGYVWALDRDNGELLWATVAGPGGEDGGTMWGAATDGTLVFINLINSDHVNFTLIPSNVVTTGGGWVAIDARNGTILWSVATPDGTIAPGPLAVTNGVVFAPFFGHPYGVLFALESKTGKILWQHQLNSSVAAGVSIVDDCVYLPQGISIETGIVFPQVRGSIVNGYCLTL</sequence>
<evidence type="ECO:0000256" key="1">
    <source>
        <dbReference type="ARBA" id="ARBA00001931"/>
    </source>
</evidence>
<proteinExistence type="inferred from homology"/>
<accession>A0ABP0X2C5</accession>
<dbReference type="Pfam" id="PF13360">
    <property type="entry name" value="PQQ_2"/>
    <property type="match status" value="1"/>
</dbReference>
<keyword evidence="3" id="KW-0560">Oxidoreductase</keyword>
<reference evidence="5" key="1">
    <citation type="submission" date="2024-02" db="EMBL/GenBank/DDBJ databases">
        <authorList>
            <consortium name="ELIXIR-Norway"/>
            <consortium name="Elixir Norway"/>
        </authorList>
    </citation>
    <scope>NUCLEOTIDE SEQUENCE</scope>
</reference>
<evidence type="ECO:0000259" key="4">
    <source>
        <dbReference type="Pfam" id="PF13360"/>
    </source>
</evidence>
<dbReference type="Proteomes" id="UP001497444">
    <property type="component" value="Chromosome 5"/>
</dbReference>
<gene>
    <name evidence="5" type="ORF">CSSPJE1EN1_LOCUS18741</name>
</gene>
<dbReference type="InterPro" id="IPR011047">
    <property type="entry name" value="Quinoprotein_ADH-like_sf"/>
</dbReference>
<dbReference type="PANTHER" id="PTHR32303:SF10">
    <property type="entry name" value="OUTER MEMBRANE PROTEIN ASSEMBLY FACTOR BAMB"/>
    <property type="match status" value="1"/>
</dbReference>
<comment type="similarity">
    <text evidence="2">Belongs to the bacterial PQQ dehydrogenase family.</text>
</comment>
<dbReference type="PANTHER" id="PTHR32303">
    <property type="entry name" value="QUINOPROTEIN ALCOHOL DEHYDROGENASE (CYTOCHROME C)"/>
    <property type="match status" value="1"/>
</dbReference>
<protein>
    <recommendedName>
        <fullName evidence="4">Pyrrolo-quinoline quinone repeat domain-containing protein</fullName>
    </recommendedName>
</protein>
<dbReference type="EMBL" id="OZ020100">
    <property type="protein sequence ID" value="CAK9273263.1"/>
    <property type="molecule type" value="Genomic_DNA"/>
</dbReference>
<organism evidence="5 6">
    <name type="scientific">Sphagnum jensenii</name>
    <dbReference type="NCBI Taxonomy" id="128206"/>
    <lineage>
        <taxon>Eukaryota</taxon>
        <taxon>Viridiplantae</taxon>
        <taxon>Streptophyta</taxon>
        <taxon>Embryophyta</taxon>
        <taxon>Bryophyta</taxon>
        <taxon>Sphagnophytina</taxon>
        <taxon>Sphagnopsida</taxon>
        <taxon>Sphagnales</taxon>
        <taxon>Sphagnaceae</taxon>
        <taxon>Sphagnum</taxon>
    </lineage>
</organism>
<dbReference type="SMART" id="SM00564">
    <property type="entry name" value="PQQ"/>
    <property type="match status" value="7"/>
</dbReference>
<comment type="cofactor">
    <cofactor evidence="1">
        <name>pyrroloquinoline quinone</name>
        <dbReference type="ChEBI" id="CHEBI:58442"/>
    </cofactor>
</comment>
<evidence type="ECO:0000313" key="6">
    <source>
        <dbReference type="Proteomes" id="UP001497444"/>
    </source>
</evidence>
<name>A0ABP0X2C5_9BRYO</name>
<dbReference type="SUPFAM" id="SSF50998">
    <property type="entry name" value="Quinoprotein alcohol dehydrogenase-like"/>
    <property type="match status" value="1"/>
</dbReference>
<keyword evidence="6" id="KW-1185">Reference proteome</keyword>
<dbReference type="InterPro" id="IPR018391">
    <property type="entry name" value="PQQ_b-propeller_rpt"/>
</dbReference>
<dbReference type="Gene3D" id="2.140.10.10">
    <property type="entry name" value="Quinoprotein alcohol dehydrogenase-like superfamily"/>
    <property type="match status" value="1"/>
</dbReference>
<evidence type="ECO:0000313" key="5">
    <source>
        <dbReference type="EMBL" id="CAK9273263.1"/>
    </source>
</evidence>